<protein>
    <submittedName>
        <fullName evidence="2">Uncharacterized protein</fullName>
    </submittedName>
</protein>
<dbReference type="OrthoDB" id="678436at2"/>
<dbReference type="EMBL" id="FPIZ01000021">
    <property type="protein sequence ID" value="SFW82733.1"/>
    <property type="molecule type" value="Genomic_DNA"/>
</dbReference>
<evidence type="ECO:0000313" key="3">
    <source>
        <dbReference type="EMBL" id="WQG87854.1"/>
    </source>
</evidence>
<accession>A0A1K1SFQ0</accession>
<dbReference type="RefSeq" id="WP_072364311.1">
    <property type="nucleotide sequence ID" value="NZ_CP139972.1"/>
</dbReference>
<evidence type="ECO:0000313" key="5">
    <source>
        <dbReference type="Proteomes" id="UP001326715"/>
    </source>
</evidence>
<organism evidence="2 4">
    <name type="scientific">Chitinophaga sancti</name>
    <dbReference type="NCBI Taxonomy" id="1004"/>
    <lineage>
        <taxon>Bacteria</taxon>
        <taxon>Pseudomonadati</taxon>
        <taxon>Bacteroidota</taxon>
        <taxon>Chitinophagia</taxon>
        <taxon>Chitinophagales</taxon>
        <taxon>Chitinophagaceae</taxon>
        <taxon>Chitinophaga</taxon>
    </lineage>
</organism>
<evidence type="ECO:0000313" key="4">
    <source>
        <dbReference type="Proteomes" id="UP000183788"/>
    </source>
</evidence>
<reference evidence="3 5" key="2">
    <citation type="submission" date="2023-11" db="EMBL/GenBank/DDBJ databases">
        <title>MicrobeMod: A computational toolkit for identifying prokaryotic methylation and restriction-modification with nanopore sequencing.</title>
        <authorList>
            <person name="Crits-Christoph A."/>
            <person name="Kang S.C."/>
            <person name="Lee H."/>
            <person name="Ostrov N."/>
        </authorList>
    </citation>
    <scope>NUCLEOTIDE SEQUENCE [LARGE SCALE GENOMIC DNA]</scope>
    <source>
        <strain evidence="3 5">ATCC 23090</strain>
    </source>
</reference>
<keyword evidence="5" id="KW-1185">Reference proteome</keyword>
<evidence type="ECO:0000256" key="1">
    <source>
        <dbReference type="SAM" id="MobiDB-lite"/>
    </source>
</evidence>
<feature type="region of interest" description="Disordered" evidence="1">
    <location>
        <begin position="61"/>
        <end position="83"/>
    </location>
</feature>
<feature type="compositionally biased region" description="Acidic residues" evidence="1">
    <location>
        <begin position="62"/>
        <end position="83"/>
    </location>
</feature>
<dbReference type="AlphaFoldDB" id="A0A1K1SFQ0"/>
<reference evidence="2 4" key="1">
    <citation type="submission" date="2016-11" db="EMBL/GenBank/DDBJ databases">
        <authorList>
            <person name="Jaros S."/>
            <person name="Januszkiewicz K."/>
            <person name="Wedrychowicz H."/>
        </authorList>
    </citation>
    <scope>NUCLEOTIDE SEQUENCE [LARGE SCALE GENOMIC DNA]</scope>
    <source>
        <strain evidence="2 4">DSM 784</strain>
    </source>
</reference>
<dbReference type="Proteomes" id="UP000183788">
    <property type="component" value="Unassembled WGS sequence"/>
</dbReference>
<proteinExistence type="predicted"/>
<name>A0A1K1SFQ0_9BACT</name>
<dbReference type="EMBL" id="CP140154">
    <property type="protein sequence ID" value="WQG87854.1"/>
    <property type="molecule type" value="Genomic_DNA"/>
</dbReference>
<gene>
    <name evidence="2" type="ORF">SAMN05661012_05303</name>
    <name evidence="3" type="ORF">SR876_23280</name>
</gene>
<dbReference type="STRING" id="1004.SAMN05661012_05303"/>
<evidence type="ECO:0000313" key="2">
    <source>
        <dbReference type="EMBL" id="SFW82733.1"/>
    </source>
</evidence>
<dbReference type="Proteomes" id="UP001326715">
    <property type="component" value="Chromosome"/>
</dbReference>
<sequence length="83" mass="9702">MTKLTRQVFDIPADIMLDVCSLICEHELEHTIMEVDEDEDTISLELQYSKQDRKVIHKIEDMIADNSDEEGDDDEEDDDDQDE</sequence>